<keyword evidence="2" id="KW-1185">Reference proteome</keyword>
<evidence type="ECO:0000313" key="2">
    <source>
        <dbReference type="Proteomes" id="UP001500635"/>
    </source>
</evidence>
<proteinExistence type="predicted"/>
<accession>A0ABP8JJI9</accession>
<dbReference type="InterPro" id="IPR057369">
    <property type="entry name" value="VG15"/>
</dbReference>
<dbReference type="RefSeq" id="WP_344994887.1">
    <property type="nucleotide sequence ID" value="NZ_BAABFR010000026.1"/>
</dbReference>
<protein>
    <recommendedName>
        <fullName evidence="3">Phage minor capsid protein 2</fullName>
    </recommendedName>
</protein>
<comment type="caution">
    <text evidence="1">The sequence shown here is derived from an EMBL/GenBank/DDBJ whole genome shotgun (WGS) entry which is preliminary data.</text>
</comment>
<sequence length="386" mass="41968">MTRSNPRTFQEVTDNTSQASDDLLRTGAAAALLGHFIIGQHVARQSQIADELNQVLAQQWQWVDMRDIPRSGSAFTTAATRAVADAYEQSQVAADQFVRELRAAVHPEAEPLPALHLPSQPEVMAPVGDRFPVGGAVIRAGAPDTGRIARIMDLAGPNAALERMPAPTNVAMTDGLRSAQGVATRMALTGGRKVVLQHQYLDKTIQGWERVTEPGCCAFCAVLASRGPVFKESTFPTERLPDGSYATRSRNTGKTFTSGVNDLSESAVPAAVHNNCRCTLRPVFKNEPQSFQAENKNLKKLWSDTTKGLHGKAALNAFRRFWDSGTPPPLPEVRDPAVERRVAAEQILPMLKTGLANLLSAPEGHEGAIEYHQAQIKRLESYLVAH</sequence>
<name>A0ABP8JJI9_9ACTN</name>
<evidence type="ECO:0008006" key="3">
    <source>
        <dbReference type="Google" id="ProtNLM"/>
    </source>
</evidence>
<evidence type="ECO:0000313" key="1">
    <source>
        <dbReference type="EMBL" id="GAA4391844.1"/>
    </source>
</evidence>
<reference evidence="2" key="1">
    <citation type="journal article" date="2019" name="Int. J. Syst. Evol. Microbiol.">
        <title>The Global Catalogue of Microorganisms (GCM) 10K type strain sequencing project: providing services to taxonomists for standard genome sequencing and annotation.</title>
        <authorList>
            <consortium name="The Broad Institute Genomics Platform"/>
            <consortium name="The Broad Institute Genome Sequencing Center for Infectious Disease"/>
            <person name="Wu L."/>
            <person name="Ma J."/>
        </authorList>
    </citation>
    <scope>NUCLEOTIDE SEQUENCE [LARGE SCALE GENOMIC DNA]</scope>
    <source>
        <strain evidence="2">JCM 17688</strain>
    </source>
</reference>
<gene>
    <name evidence="1" type="ORF">GCM10023147_21150</name>
</gene>
<organism evidence="1 2">
    <name type="scientific">Tsukamurella soli</name>
    <dbReference type="NCBI Taxonomy" id="644556"/>
    <lineage>
        <taxon>Bacteria</taxon>
        <taxon>Bacillati</taxon>
        <taxon>Actinomycetota</taxon>
        <taxon>Actinomycetes</taxon>
        <taxon>Mycobacteriales</taxon>
        <taxon>Tsukamurellaceae</taxon>
        <taxon>Tsukamurella</taxon>
    </lineage>
</organism>
<dbReference type="Pfam" id="PF25310">
    <property type="entry name" value="VG15"/>
    <property type="match status" value="1"/>
</dbReference>
<dbReference type="Proteomes" id="UP001500635">
    <property type="component" value="Unassembled WGS sequence"/>
</dbReference>
<dbReference type="EMBL" id="BAABFR010000026">
    <property type="protein sequence ID" value="GAA4391844.1"/>
    <property type="molecule type" value="Genomic_DNA"/>
</dbReference>